<keyword evidence="3" id="KW-1185">Reference proteome</keyword>
<sequence length="111" mass="12339">MLSMRLICFLAFIVLMISTNVDAAYKKLPLNGSMFGKRGTSVEYESTAQKTLVALCDVCSSYFVNQDVNYTSKEFIEGYKIIVNNRVTQLGFRLSPNVEVYAILSSSEAGD</sequence>
<feature type="chain" id="PRO_5040287478" evidence="1">
    <location>
        <begin position="24"/>
        <end position="111"/>
    </location>
</feature>
<feature type="signal peptide" evidence="1">
    <location>
        <begin position="1"/>
        <end position="23"/>
    </location>
</feature>
<dbReference type="EMBL" id="OU895877">
    <property type="protein sequence ID" value="CAG9799974.1"/>
    <property type="molecule type" value="Genomic_DNA"/>
</dbReference>
<reference evidence="2" key="1">
    <citation type="submission" date="2022-01" db="EMBL/GenBank/DDBJ databases">
        <authorList>
            <person name="King R."/>
        </authorList>
    </citation>
    <scope>NUCLEOTIDE SEQUENCE</scope>
</reference>
<organism evidence="2 3">
    <name type="scientific">Chironomus riparius</name>
    <dbReference type="NCBI Taxonomy" id="315576"/>
    <lineage>
        <taxon>Eukaryota</taxon>
        <taxon>Metazoa</taxon>
        <taxon>Ecdysozoa</taxon>
        <taxon>Arthropoda</taxon>
        <taxon>Hexapoda</taxon>
        <taxon>Insecta</taxon>
        <taxon>Pterygota</taxon>
        <taxon>Neoptera</taxon>
        <taxon>Endopterygota</taxon>
        <taxon>Diptera</taxon>
        <taxon>Nematocera</taxon>
        <taxon>Chironomoidea</taxon>
        <taxon>Chironomidae</taxon>
        <taxon>Chironominae</taxon>
        <taxon>Chironomus</taxon>
    </lineage>
</organism>
<gene>
    <name evidence="2" type="ORF">CHIRRI_LOCUS2931</name>
</gene>
<evidence type="ECO:0000313" key="3">
    <source>
        <dbReference type="Proteomes" id="UP001153620"/>
    </source>
</evidence>
<evidence type="ECO:0000313" key="2">
    <source>
        <dbReference type="EMBL" id="CAG9799974.1"/>
    </source>
</evidence>
<protein>
    <submittedName>
        <fullName evidence="2">Uncharacterized protein</fullName>
    </submittedName>
</protein>
<dbReference type="OrthoDB" id="8190180at2759"/>
<accession>A0A9N9RN10</accession>
<keyword evidence="1" id="KW-0732">Signal</keyword>
<evidence type="ECO:0000256" key="1">
    <source>
        <dbReference type="SAM" id="SignalP"/>
    </source>
</evidence>
<proteinExistence type="predicted"/>
<dbReference type="Proteomes" id="UP001153620">
    <property type="component" value="Chromosome 1"/>
</dbReference>
<reference evidence="2" key="2">
    <citation type="submission" date="2022-10" db="EMBL/GenBank/DDBJ databases">
        <authorList>
            <consortium name="ENA_rothamsted_submissions"/>
            <consortium name="culmorum"/>
            <person name="King R."/>
        </authorList>
    </citation>
    <scope>NUCLEOTIDE SEQUENCE</scope>
</reference>
<name>A0A9N9RN10_9DIPT</name>
<dbReference type="AlphaFoldDB" id="A0A9N9RN10"/>